<accession>A0A4U1JHD5</accession>
<gene>
    <name evidence="2" type="ORF">E8A74_09755</name>
</gene>
<evidence type="ECO:0000313" key="3">
    <source>
        <dbReference type="Proteomes" id="UP000309215"/>
    </source>
</evidence>
<keyword evidence="1" id="KW-0812">Transmembrane</keyword>
<dbReference type="RefSeq" id="WP_136928687.1">
    <property type="nucleotide sequence ID" value="NZ_SSMQ01000008.1"/>
</dbReference>
<feature type="transmembrane region" description="Helical" evidence="1">
    <location>
        <begin position="29"/>
        <end position="48"/>
    </location>
</feature>
<feature type="transmembrane region" description="Helical" evidence="1">
    <location>
        <begin position="68"/>
        <end position="88"/>
    </location>
</feature>
<keyword evidence="3" id="KW-1185">Reference proteome</keyword>
<proteinExistence type="predicted"/>
<sequence length="122" mass="14081">MAWFWAFVFTQVVEIPIYVYGLRVRVYEAFGASALTHPIVWFVIPSLWERFYLAVFAPHPSLWISQTPRYWIMVVIAETFAVTAEAGYFRFIGKKKTLGWAFAANMASVTLGFASRALFDWP</sequence>
<comment type="caution">
    <text evidence="2">The sequence shown here is derived from an EMBL/GenBank/DDBJ whole genome shotgun (WGS) entry which is preliminary data.</text>
</comment>
<evidence type="ECO:0000256" key="1">
    <source>
        <dbReference type="SAM" id="Phobius"/>
    </source>
</evidence>
<feature type="transmembrane region" description="Helical" evidence="1">
    <location>
        <begin position="6"/>
        <end position="22"/>
    </location>
</feature>
<feature type="transmembrane region" description="Helical" evidence="1">
    <location>
        <begin position="100"/>
        <end position="119"/>
    </location>
</feature>
<dbReference type="AlphaFoldDB" id="A0A4U1JHD5"/>
<evidence type="ECO:0000313" key="2">
    <source>
        <dbReference type="EMBL" id="TKD09888.1"/>
    </source>
</evidence>
<name>A0A4U1JHD5_9BACT</name>
<keyword evidence="1" id="KW-1133">Transmembrane helix</keyword>
<reference evidence="2 3" key="1">
    <citation type="submission" date="2019-04" db="EMBL/GenBank/DDBJ databases">
        <authorList>
            <person name="Li Y."/>
            <person name="Wang J."/>
        </authorList>
    </citation>
    <scope>NUCLEOTIDE SEQUENCE [LARGE SCALE GENOMIC DNA]</scope>
    <source>
        <strain evidence="2 3">DSM 14668</strain>
    </source>
</reference>
<organism evidence="2 3">
    <name type="scientific">Polyangium fumosum</name>
    <dbReference type="NCBI Taxonomy" id="889272"/>
    <lineage>
        <taxon>Bacteria</taxon>
        <taxon>Pseudomonadati</taxon>
        <taxon>Myxococcota</taxon>
        <taxon>Polyangia</taxon>
        <taxon>Polyangiales</taxon>
        <taxon>Polyangiaceae</taxon>
        <taxon>Polyangium</taxon>
    </lineage>
</organism>
<protein>
    <submittedName>
        <fullName evidence="2">Uncharacterized protein</fullName>
    </submittedName>
</protein>
<dbReference type="Proteomes" id="UP000309215">
    <property type="component" value="Unassembled WGS sequence"/>
</dbReference>
<dbReference type="EMBL" id="SSMQ01000008">
    <property type="protein sequence ID" value="TKD09888.1"/>
    <property type="molecule type" value="Genomic_DNA"/>
</dbReference>
<keyword evidence="1" id="KW-0472">Membrane</keyword>
<dbReference type="OrthoDB" id="5523058at2"/>